<keyword evidence="3" id="KW-1185">Reference proteome</keyword>
<dbReference type="InterPro" id="IPR010730">
    <property type="entry name" value="HET"/>
</dbReference>
<dbReference type="PANTHER" id="PTHR24148">
    <property type="entry name" value="ANKYRIN REPEAT DOMAIN-CONTAINING PROTEIN 39 HOMOLOG-RELATED"/>
    <property type="match status" value="1"/>
</dbReference>
<dbReference type="InterPro" id="IPR052895">
    <property type="entry name" value="HetReg/Transcr_Mod"/>
</dbReference>
<accession>A0A8H7WJK2</accession>
<proteinExistence type="predicted"/>
<name>A0A8H7WJK2_9HELO</name>
<dbReference type="PANTHER" id="PTHR24148:SF73">
    <property type="entry name" value="HET DOMAIN PROTEIN (AFU_ORTHOLOGUE AFUA_8G01020)"/>
    <property type="match status" value="1"/>
</dbReference>
<dbReference type="Proteomes" id="UP000664132">
    <property type="component" value="Unassembled WGS sequence"/>
</dbReference>
<sequence>MGFTIWFGNTSSLSNDGFQFAKSTLVQERNIEPSDRATDFGKGSRPSNITLTYPQLSENEKTRLIILEPGEPTDALRCDFKHVCSLKDHEYEALSYVWGEESSDHTIQCSGMKIQITANLDDALRQLRYTDRTRLLWVDAISINQKDLVERSHQVRIMREIYANAAQVVIWLGRVAEGDARAFSSLQALKSVLIGQNDLWFLVRLGWYRDKNGRVFSGGAHRSMVTDIEYEHLVTLLRREWFRRTWVIQEVASSRSATVYCGNQTISWELLADVYMILGDRFLPVSQMGGEDAHHSLENITAIERARRSHSGPLSMSLFHILLATRFSSCKDQRDKIFAVIGLAKNWEKRRALMPDYDANEGKVLEAFKEFAVADINHHKDLRVLSCASGPNASSSLPSWVPDWRAVENVHPLTRYSERTRFCASGGMKPEAWHSDNNTILHVKGLQVDSIAILGSQPEFTKAVAVFEIDTAKISALQKSYSWLRECENLSRQDRGILTPKRQKELWRTMTCGLTGEAFPAPRRYANYFNRYMGFMSSASERFEDYLTESRTTVFGIRGLDEVMPNFQTHAVVEASLDLWSSKRLFSVTRYGRLACVPRGARVGDSICVLFGGEVPYVLRPAGGGFYTVIGECYVDDIMHGESLSDDTTPKEFLLR</sequence>
<dbReference type="OrthoDB" id="2157530at2759"/>
<feature type="domain" description="Heterokaryon incompatibility" evidence="1">
    <location>
        <begin position="91"/>
        <end position="250"/>
    </location>
</feature>
<gene>
    <name evidence="2" type="ORF">IFR04_000855</name>
</gene>
<evidence type="ECO:0000313" key="2">
    <source>
        <dbReference type="EMBL" id="KAG4425911.1"/>
    </source>
</evidence>
<dbReference type="EMBL" id="JAFJYH010000006">
    <property type="protein sequence ID" value="KAG4425911.1"/>
    <property type="molecule type" value="Genomic_DNA"/>
</dbReference>
<protein>
    <recommendedName>
        <fullName evidence="1">Heterokaryon incompatibility domain-containing protein</fullName>
    </recommendedName>
</protein>
<dbReference type="Pfam" id="PF26639">
    <property type="entry name" value="Het-6_barrel"/>
    <property type="match status" value="1"/>
</dbReference>
<organism evidence="2 3">
    <name type="scientific">Cadophora malorum</name>
    <dbReference type="NCBI Taxonomy" id="108018"/>
    <lineage>
        <taxon>Eukaryota</taxon>
        <taxon>Fungi</taxon>
        <taxon>Dikarya</taxon>
        <taxon>Ascomycota</taxon>
        <taxon>Pezizomycotina</taxon>
        <taxon>Leotiomycetes</taxon>
        <taxon>Helotiales</taxon>
        <taxon>Ploettnerulaceae</taxon>
        <taxon>Cadophora</taxon>
    </lineage>
</organism>
<evidence type="ECO:0000313" key="3">
    <source>
        <dbReference type="Proteomes" id="UP000664132"/>
    </source>
</evidence>
<dbReference type="Pfam" id="PF06985">
    <property type="entry name" value="HET"/>
    <property type="match status" value="1"/>
</dbReference>
<dbReference type="AlphaFoldDB" id="A0A8H7WJK2"/>
<comment type="caution">
    <text evidence="2">The sequence shown here is derived from an EMBL/GenBank/DDBJ whole genome shotgun (WGS) entry which is preliminary data.</text>
</comment>
<reference evidence="2" key="1">
    <citation type="submission" date="2021-02" db="EMBL/GenBank/DDBJ databases">
        <title>Genome sequence Cadophora malorum strain M34.</title>
        <authorList>
            <person name="Stefanovic E."/>
            <person name="Vu D."/>
            <person name="Scully C."/>
            <person name="Dijksterhuis J."/>
            <person name="Roader J."/>
            <person name="Houbraken J."/>
        </authorList>
    </citation>
    <scope>NUCLEOTIDE SEQUENCE</scope>
    <source>
        <strain evidence="2">M34</strain>
    </source>
</reference>
<evidence type="ECO:0000259" key="1">
    <source>
        <dbReference type="Pfam" id="PF06985"/>
    </source>
</evidence>